<evidence type="ECO:0000259" key="4">
    <source>
        <dbReference type="Pfam" id="PF13458"/>
    </source>
</evidence>
<evidence type="ECO:0000313" key="5">
    <source>
        <dbReference type="EMBL" id="KAB8294673.1"/>
    </source>
</evidence>
<name>A0A6A2VTE4_9BIFI</name>
<organism evidence="5 6">
    <name type="scientific">Bifidobacterium apri</name>
    <dbReference type="NCBI Taxonomy" id="1769423"/>
    <lineage>
        <taxon>Bacteria</taxon>
        <taxon>Bacillati</taxon>
        <taxon>Actinomycetota</taxon>
        <taxon>Actinomycetes</taxon>
        <taxon>Bifidobacteriales</taxon>
        <taxon>Bifidobacteriaceae</taxon>
        <taxon>Bifidobacterium</taxon>
    </lineage>
</organism>
<dbReference type="PANTHER" id="PTHR30483">
    <property type="entry name" value="LEUCINE-SPECIFIC-BINDING PROTEIN"/>
    <property type="match status" value="1"/>
</dbReference>
<evidence type="ECO:0000256" key="2">
    <source>
        <dbReference type="ARBA" id="ARBA00022729"/>
    </source>
</evidence>
<dbReference type="PANTHER" id="PTHR30483:SF6">
    <property type="entry name" value="PERIPLASMIC BINDING PROTEIN OF ABC TRANSPORTER FOR NATURAL AMINO ACIDS"/>
    <property type="match status" value="1"/>
</dbReference>
<feature type="chain" id="PRO_5025612878" evidence="3">
    <location>
        <begin position="29"/>
        <end position="422"/>
    </location>
</feature>
<reference evidence="5 6" key="1">
    <citation type="submission" date="2019-09" db="EMBL/GenBank/DDBJ databases">
        <title>Characterization of the phylogenetic diversity of two novel species belonging to the genus Bifidobacterium: Bifidobacterium cebidarum sp. nov. and Bifidobacterium leontopitheci sp. nov.</title>
        <authorList>
            <person name="Lugli G.A."/>
            <person name="Duranti S."/>
            <person name="Milani C."/>
            <person name="Turroni F."/>
            <person name="Ventura M."/>
        </authorList>
    </citation>
    <scope>NUCLEOTIDE SEQUENCE [LARGE SCALE GENOMIC DNA]</scope>
    <source>
        <strain evidence="5 6">DSM 100238</strain>
    </source>
</reference>
<dbReference type="RefSeq" id="WP_240812414.1">
    <property type="nucleotide sequence ID" value="NZ_JBHLXF010000002.1"/>
</dbReference>
<feature type="domain" description="Leucine-binding protein" evidence="4">
    <location>
        <begin position="50"/>
        <end position="359"/>
    </location>
</feature>
<dbReference type="Pfam" id="PF13458">
    <property type="entry name" value="Peripla_BP_6"/>
    <property type="match status" value="1"/>
</dbReference>
<sequence>MRSTHRITTRVITAMLCTAALAATCGLAACGSSQTSSSGASTSKRTDFVLGGLFPETGSLSYVAPAQMAAFKLAAQDINAAGGVLGKSITTTIADVSDADHADQNTAGLQSVLSKNPSVIVGNPSSGVVKNTYHEAEGSKVVMISNGATAASLSGISDYFYRTVPPDTVQGAVLADTIAQDGVQKLAIACFNDEAGNGIRDVVVKHLQSAGVDIVYGEKESFDPTEKNFSSLASSIKASNPDAVLVITFDQTVPLIKSLSSVGVNTKHLYFFDGNMSDYSKTLDAGMLEGDKGTVPGAIATAEFRKRLKTIDSSLTTYTFSAETYDAVVLAALAAQKGGSTDSGTVKDNLASVSGTDGGTKCTSYRACITALKNGKDITYSGLAGIGPFNTKHDPSSASIGVFTYDASNLPQFDHSQTGKVS</sequence>
<feature type="signal peptide" evidence="3">
    <location>
        <begin position="1"/>
        <end position="28"/>
    </location>
</feature>
<protein>
    <submittedName>
        <fullName evidence="5">Branched-chain amino acid ABC transporter substrate-binding protein</fullName>
    </submittedName>
</protein>
<evidence type="ECO:0000256" key="1">
    <source>
        <dbReference type="ARBA" id="ARBA00010062"/>
    </source>
</evidence>
<dbReference type="InterPro" id="IPR051010">
    <property type="entry name" value="BCAA_transport"/>
</dbReference>
<dbReference type="Proteomes" id="UP000440041">
    <property type="component" value="Unassembled WGS sequence"/>
</dbReference>
<comment type="caution">
    <text evidence="5">The sequence shown here is derived from an EMBL/GenBank/DDBJ whole genome shotgun (WGS) entry which is preliminary data.</text>
</comment>
<dbReference type="PROSITE" id="PS51257">
    <property type="entry name" value="PROKAR_LIPOPROTEIN"/>
    <property type="match status" value="1"/>
</dbReference>
<keyword evidence="2 3" id="KW-0732">Signal</keyword>
<comment type="similarity">
    <text evidence="1">Belongs to the leucine-binding protein family.</text>
</comment>
<evidence type="ECO:0000313" key="6">
    <source>
        <dbReference type="Proteomes" id="UP000440041"/>
    </source>
</evidence>
<proteinExistence type="inferred from homology"/>
<dbReference type="SUPFAM" id="SSF53822">
    <property type="entry name" value="Periplasmic binding protein-like I"/>
    <property type="match status" value="1"/>
</dbReference>
<dbReference type="InterPro" id="IPR028081">
    <property type="entry name" value="Leu-bd"/>
</dbReference>
<dbReference type="Gene3D" id="3.40.50.2300">
    <property type="match status" value="2"/>
</dbReference>
<accession>A0A6A2VTE4</accession>
<dbReference type="AlphaFoldDB" id="A0A6A2VTE4"/>
<dbReference type="InterPro" id="IPR028082">
    <property type="entry name" value="Peripla_BP_I"/>
</dbReference>
<keyword evidence="6" id="KW-1185">Reference proteome</keyword>
<evidence type="ECO:0000256" key="3">
    <source>
        <dbReference type="SAM" id="SignalP"/>
    </source>
</evidence>
<gene>
    <name evidence="5" type="ORF">DSM100238_1641</name>
</gene>
<dbReference type="EMBL" id="WBSO01000016">
    <property type="protein sequence ID" value="KAB8294673.1"/>
    <property type="molecule type" value="Genomic_DNA"/>
</dbReference>